<evidence type="ECO:0000259" key="2">
    <source>
        <dbReference type="Pfam" id="PF20415"/>
    </source>
</evidence>
<feature type="region of interest" description="Disordered" evidence="1">
    <location>
        <begin position="30"/>
        <end position="59"/>
    </location>
</feature>
<feature type="region of interest" description="Disordered" evidence="1">
    <location>
        <begin position="73"/>
        <end position="118"/>
    </location>
</feature>
<dbReference type="InterPro" id="IPR046522">
    <property type="entry name" value="DUF6699"/>
</dbReference>
<evidence type="ECO:0000313" key="4">
    <source>
        <dbReference type="Proteomes" id="UP001203297"/>
    </source>
</evidence>
<gene>
    <name evidence="3" type="ORF">B0F90DRAFT_1760912</name>
</gene>
<comment type="caution">
    <text evidence="3">The sequence shown here is derived from an EMBL/GenBank/DDBJ whole genome shotgun (WGS) entry which is preliminary data.</text>
</comment>
<feature type="compositionally biased region" description="Polar residues" evidence="1">
    <location>
        <begin position="208"/>
        <end position="217"/>
    </location>
</feature>
<organism evidence="3 4">
    <name type="scientific">Multifurca ochricompacta</name>
    <dbReference type="NCBI Taxonomy" id="376703"/>
    <lineage>
        <taxon>Eukaryota</taxon>
        <taxon>Fungi</taxon>
        <taxon>Dikarya</taxon>
        <taxon>Basidiomycota</taxon>
        <taxon>Agaricomycotina</taxon>
        <taxon>Agaricomycetes</taxon>
        <taxon>Russulales</taxon>
        <taxon>Russulaceae</taxon>
        <taxon>Multifurca</taxon>
    </lineage>
</organism>
<accession>A0AAD4LX15</accession>
<reference evidence="3" key="1">
    <citation type="journal article" date="2022" name="New Phytol.">
        <title>Evolutionary transition to the ectomycorrhizal habit in the genomes of a hyperdiverse lineage of mushroom-forming fungi.</title>
        <authorList>
            <person name="Looney B."/>
            <person name="Miyauchi S."/>
            <person name="Morin E."/>
            <person name="Drula E."/>
            <person name="Courty P.E."/>
            <person name="Kohler A."/>
            <person name="Kuo A."/>
            <person name="LaButti K."/>
            <person name="Pangilinan J."/>
            <person name="Lipzen A."/>
            <person name="Riley R."/>
            <person name="Andreopoulos W."/>
            <person name="He G."/>
            <person name="Johnson J."/>
            <person name="Nolan M."/>
            <person name="Tritt A."/>
            <person name="Barry K.W."/>
            <person name="Grigoriev I.V."/>
            <person name="Nagy L.G."/>
            <person name="Hibbett D."/>
            <person name="Henrissat B."/>
            <person name="Matheny P.B."/>
            <person name="Labbe J."/>
            <person name="Martin F.M."/>
        </authorList>
    </citation>
    <scope>NUCLEOTIDE SEQUENCE</scope>
    <source>
        <strain evidence="3">BPL690</strain>
    </source>
</reference>
<feature type="compositionally biased region" description="Low complexity" evidence="1">
    <location>
        <begin position="88"/>
        <end position="107"/>
    </location>
</feature>
<dbReference type="AlphaFoldDB" id="A0AAD4LX15"/>
<sequence length="454" mass="50194">MRRSFDTPRRNDDRYAGVIAAVSQARERIRLYEREDETGAQSPTRRPRSRSFGINPTISEGNAINLDLQSVAAEPTHSPQTRHVTRTPYSQHQQQLPLSPSSNSTPQIEPQQLPSNFGFGPTFASQVPLFHPPVAPTFPPVTMSYPTMSAYPAQFLTPVRTSPYVLPTPLVPIPSLIPTPMATSLTLPSSWAPNTPQIQLPAAYGPSPATSMRNSNPDRMAASSPSPPGNVRRGVLVNASTRDSKHSADTATPGHTFALSGGLPLPGTQPFWAPTESWPPSESTLPLHVAPWLAPNPANADRPHVVWDVSEPPSKARRISGKDIFVDMQDAFSPDATAVFPETDEIVVVCNTDQEEQITSGDVFWAIYEFFQKPITRDEVELIKSRSEDEFRRLVEACYRRCLRAPGLADITRRQGVKRVDCLEDRTAWWGMWPVWAVDGTWSLHLGLMPSPRA</sequence>
<evidence type="ECO:0000313" key="3">
    <source>
        <dbReference type="EMBL" id="KAI0293723.1"/>
    </source>
</evidence>
<feature type="domain" description="DUF6699" evidence="2">
    <location>
        <begin position="306"/>
        <end position="432"/>
    </location>
</feature>
<evidence type="ECO:0000256" key="1">
    <source>
        <dbReference type="SAM" id="MobiDB-lite"/>
    </source>
</evidence>
<dbReference type="EMBL" id="WTXG01000089">
    <property type="protein sequence ID" value="KAI0293723.1"/>
    <property type="molecule type" value="Genomic_DNA"/>
</dbReference>
<name>A0AAD4LX15_9AGAM</name>
<feature type="region of interest" description="Disordered" evidence="1">
    <location>
        <begin position="204"/>
        <end position="232"/>
    </location>
</feature>
<keyword evidence="4" id="KW-1185">Reference proteome</keyword>
<dbReference type="Proteomes" id="UP001203297">
    <property type="component" value="Unassembled WGS sequence"/>
</dbReference>
<protein>
    <recommendedName>
        <fullName evidence="2">DUF6699 domain-containing protein</fullName>
    </recommendedName>
</protein>
<dbReference type="Pfam" id="PF20415">
    <property type="entry name" value="DUF6699"/>
    <property type="match status" value="1"/>
</dbReference>
<proteinExistence type="predicted"/>